<evidence type="ECO:0000313" key="2">
    <source>
        <dbReference type="EMBL" id="RIV21608.1"/>
    </source>
</evidence>
<organism evidence="2 3">
    <name type="scientific">Fibrisoma montanum</name>
    <dbReference type="NCBI Taxonomy" id="2305895"/>
    <lineage>
        <taxon>Bacteria</taxon>
        <taxon>Pseudomonadati</taxon>
        <taxon>Bacteroidota</taxon>
        <taxon>Cytophagia</taxon>
        <taxon>Cytophagales</taxon>
        <taxon>Spirosomataceae</taxon>
        <taxon>Fibrisoma</taxon>
    </lineage>
</organism>
<dbReference type="InterPro" id="IPR016181">
    <property type="entry name" value="Acyl_CoA_acyltransferase"/>
</dbReference>
<evidence type="ECO:0000259" key="1">
    <source>
        <dbReference type="PROSITE" id="PS51729"/>
    </source>
</evidence>
<dbReference type="PANTHER" id="PTHR31435">
    <property type="entry name" value="PROTEIN NATD1"/>
    <property type="match status" value="1"/>
</dbReference>
<dbReference type="RefSeq" id="WP_119669399.1">
    <property type="nucleotide sequence ID" value="NZ_QXED01000005.1"/>
</dbReference>
<keyword evidence="3" id="KW-1185">Reference proteome</keyword>
<dbReference type="Pfam" id="PF14542">
    <property type="entry name" value="Acetyltransf_CG"/>
    <property type="match status" value="1"/>
</dbReference>
<keyword evidence="2" id="KW-0808">Transferase</keyword>
<gene>
    <name evidence="2" type="ORF">DYU11_19620</name>
</gene>
<name>A0A418M6P7_9BACT</name>
<accession>A0A418M6P7</accession>
<protein>
    <submittedName>
        <fullName evidence="2">N-acetyltransferase</fullName>
    </submittedName>
</protein>
<dbReference type="PANTHER" id="PTHR31435:SF10">
    <property type="entry name" value="BSR4717 PROTEIN"/>
    <property type="match status" value="1"/>
</dbReference>
<evidence type="ECO:0000313" key="3">
    <source>
        <dbReference type="Proteomes" id="UP000283523"/>
    </source>
</evidence>
<feature type="domain" description="N-acetyltransferase" evidence="1">
    <location>
        <begin position="9"/>
        <end position="95"/>
    </location>
</feature>
<dbReference type="CDD" id="cd04301">
    <property type="entry name" value="NAT_SF"/>
    <property type="match status" value="1"/>
</dbReference>
<dbReference type="InterPro" id="IPR031165">
    <property type="entry name" value="GNAT_YJDJ"/>
</dbReference>
<dbReference type="Proteomes" id="UP000283523">
    <property type="component" value="Unassembled WGS sequence"/>
</dbReference>
<dbReference type="OrthoDB" id="9793389at2"/>
<proteinExistence type="predicted"/>
<sequence length="103" mass="11662">MNLDTAAVTDNRHHNRFELTVDGKLNIIQYQSIDDETLALLHTEVDPALEGKGVGSHLVQGALEYVERNNLRIVPLCPFVTAYLKRHPDWNRVVSTAYSVDDF</sequence>
<dbReference type="EMBL" id="QXED01000005">
    <property type="protein sequence ID" value="RIV21608.1"/>
    <property type="molecule type" value="Genomic_DNA"/>
</dbReference>
<dbReference type="Gene3D" id="3.40.630.30">
    <property type="match status" value="1"/>
</dbReference>
<dbReference type="PROSITE" id="PS51729">
    <property type="entry name" value="GNAT_YJDJ"/>
    <property type="match status" value="1"/>
</dbReference>
<dbReference type="GO" id="GO:0016740">
    <property type="term" value="F:transferase activity"/>
    <property type="evidence" value="ECO:0007669"/>
    <property type="project" value="UniProtKB-KW"/>
</dbReference>
<reference evidence="2 3" key="1">
    <citation type="submission" date="2018-08" db="EMBL/GenBank/DDBJ databases">
        <title>Fibrisoma montanum sp. nov., isolated from Danxia mountain soil.</title>
        <authorList>
            <person name="Huang Y."/>
        </authorList>
    </citation>
    <scope>NUCLEOTIDE SEQUENCE [LARGE SCALE GENOMIC DNA]</scope>
    <source>
        <strain evidence="2 3">HYT19</strain>
    </source>
</reference>
<comment type="caution">
    <text evidence="2">The sequence shown here is derived from an EMBL/GenBank/DDBJ whole genome shotgun (WGS) entry which is preliminary data.</text>
</comment>
<dbReference type="InterPro" id="IPR045057">
    <property type="entry name" value="Gcn5-rel_NAT"/>
</dbReference>
<dbReference type="SUPFAM" id="SSF55729">
    <property type="entry name" value="Acyl-CoA N-acyltransferases (Nat)"/>
    <property type="match status" value="1"/>
</dbReference>
<dbReference type="AlphaFoldDB" id="A0A418M6P7"/>